<keyword evidence="3" id="KW-1003">Cell membrane</keyword>
<evidence type="ECO:0000256" key="7">
    <source>
        <dbReference type="SAM" id="Phobius"/>
    </source>
</evidence>
<feature type="transmembrane region" description="Helical" evidence="7">
    <location>
        <begin position="130"/>
        <end position="150"/>
    </location>
</feature>
<comment type="subcellular location">
    <subcellularLocation>
        <location evidence="1">Cell membrane</location>
        <topology evidence="1">Multi-pass membrane protein</topology>
    </subcellularLocation>
</comment>
<feature type="transmembrane region" description="Helical" evidence="7">
    <location>
        <begin position="271"/>
        <end position="288"/>
    </location>
</feature>
<keyword evidence="4 7" id="KW-0812">Transmembrane</keyword>
<feature type="transmembrane region" description="Helical" evidence="7">
    <location>
        <begin position="67"/>
        <end position="86"/>
    </location>
</feature>
<keyword evidence="2" id="KW-0813">Transport</keyword>
<evidence type="ECO:0000256" key="6">
    <source>
        <dbReference type="ARBA" id="ARBA00023136"/>
    </source>
</evidence>
<dbReference type="InterPro" id="IPR036259">
    <property type="entry name" value="MFS_trans_sf"/>
</dbReference>
<dbReference type="Proteomes" id="UP000229794">
    <property type="component" value="Unassembled WGS sequence"/>
</dbReference>
<dbReference type="GO" id="GO:0005886">
    <property type="term" value="C:plasma membrane"/>
    <property type="evidence" value="ECO:0007669"/>
    <property type="project" value="UniProtKB-SubCell"/>
</dbReference>
<keyword evidence="6 7" id="KW-0472">Membrane</keyword>
<feature type="transmembrane region" description="Helical" evidence="7">
    <location>
        <begin position="239"/>
        <end position="259"/>
    </location>
</feature>
<dbReference type="AlphaFoldDB" id="A0A2H0BEC0"/>
<evidence type="ECO:0000256" key="5">
    <source>
        <dbReference type="ARBA" id="ARBA00022989"/>
    </source>
</evidence>
<keyword evidence="5 7" id="KW-1133">Transmembrane helix</keyword>
<evidence type="ECO:0000256" key="2">
    <source>
        <dbReference type="ARBA" id="ARBA00022448"/>
    </source>
</evidence>
<evidence type="ECO:0000313" key="9">
    <source>
        <dbReference type="Proteomes" id="UP000229794"/>
    </source>
</evidence>
<evidence type="ECO:0000256" key="4">
    <source>
        <dbReference type="ARBA" id="ARBA00022692"/>
    </source>
</evidence>
<protein>
    <recommendedName>
        <fullName evidence="10">Major facilitator superfamily (MFS) profile domain-containing protein</fullName>
    </recommendedName>
</protein>
<name>A0A2H0BEC0_9BACT</name>
<dbReference type="PANTHER" id="PTHR23517">
    <property type="entry name" value="RESISTANCE PROTEIN MDTM, PUTATIVE-RELATED-RELATED"/>
    <property type="match status" value="1"/>
</dbReference>
<dbReference type="SUPFAM" id="SSF103473">
    <property type="entry name" value="MFS general substrate transporter"/>
    <property type="match status" value="1"/>
</dbReference>
<evidence type="ECO:0008006" key="10">
    <source>
        <dbReference type="Google" id="ProtNLM"/>
    </source>
</evidence>
<comment type="caution">
    <text evidence="8">The sequence shown here is derived from an EMBL/GenBank/DDBJ whole genome shotgun (WGS) entry which is preliminary data.</text>
</comment>
<dbReference type="InterPro" id="IPR011701">
    <property type="entry name" value="MFS"/>
</dbReference>
<organism evidence="8 9">
    <name type="scientific">Candidatus Zambryskibacteria bacterium CG22_combo_CG10-13_8_21_14_all_42_17</name>
    <dbReference type="NCBI Taxonomy" id="1975118"/>
    <lineage>
        <taxon>Bacteria</taxon>
        <taxon>Candidatus Zambryskiibacteriota</taxon>
    </lineage>
</organism>
<evidence type="ECO:0000256" key="1">
    <source>
        <dbReference type="ARBA" id="ARBA00004651"/>
    </source>
</evidence>
<dbReference type="Pfam" id="PF07690">
    <property type="entry name" value="MFS_1"/>
    <property type="match status" value="1"/>
</dbReference>
<sequence>MTRFVPVFTTSLFLSLHLGTILYVNSSLLNKFFDPSAISLLFILGALGNIALFLSAPKLIERLGKRVLLLFLLILAALSTIGLSLATTKPTVAAFFIIYASLLYMIFYCLDIFLEEISVDTKTGEIRSAYIALIHLGLILGLSTLTLLVVDNVLKPVYITAALLLVPPILLAIFSLKSPTPNWHGLHHHHASLPLKSWWLAKNVRRATMARLALELFYAFMTIYTPLYLYSILGFNWTIIGIMFIIMLLPFILIQWPAGKLADYFIGEKEMMIVGFLIMGTTLLFMPYLEASVIFWTIVLFFSRVGAALVEITSDSYFFKHVSPYDTRLLSIFRLTRPAGIIFGAGLGALSLSFFSFDKIFFVLAIIIFFGLKESLLIRDTL</sequence>
<evidence type="ECO:0000313" key="8">
    <source>
        <dbReference type="EMBL" id="PIP56007.1"/>
    </source>
</evidence>
<feature type="transmembrane region" description="Helical" evidence="7">
    <location>
        <begin position="156"/>
        <end position="176"/>
    </location>
</feature>
<reference evidence="8 9" key="1">
    <citation type="submission" date="2017-09" db="EMBL/GenBank/DDBJ databases">
        <title>Depth-based differentiation of microbial function through sediment-hosted aquifers and enrichment of novel symbionts in the deep terrestrial subsurface.</title>
        <authorList>
            <person name="Probst A.J."/>
            <person name="Ladd B."/>
            <person name="Jarett J.K."/>
            <person name="Geller-Mcgrath D.E."/>
            <person name="Sieber C.M."/>
            <person name="Emerson J.B."/>
            <person name="Anantharaman K."/>
            <person name="Thomas B.C."/>
            <person name="Malmstrom R."/>
            <person name="Stieglmeier M."/>
            <person name="Klingl A."/>
            <person name="Woyke T."/>
            <person name="Ryan C.M."/>
            <person name="Banfield J.F."/>
        </authorList>
    </citation>
    <scope>NUCLEOTIDE SEQUENCE [LARGE SCALE GENOMIC DNA]</scope>
    <source>
        <strain evidence="8">CG22_combo_CG10-13_8_21_14_all_42_17</strain>
    </source>
</reference>
<gene>
    <name evidence="8" type="ORF">COX06_00120</name>
</gene>
<dbReference type="EMBL" id="PCST01000003">
    <property type="protein sequence ID" value="PIP56007.1"/>
    <property type="molecule type" value="Genomic_DNA"/>
</dbReference>
<dbReference type="Gene3D" id="1.20.1250.20">
    <property type="entry name" value="MFS general substrate transporter like domains"/>
    <property type="match status" value="2"/>
</dbReference>
<dbReference type="GO" id="GO:0022857">
    <property type="term" value="F:transmembrane transporter activity"/>
    <property type="evidence" value="ECO:0007669"/>
    <property type="project" value="InterPro"/>
</dbReference>
<feature type="transmembrane region" description="Helical" evidence="7">
    <location>
        <begin position="7"/>
        <end position="24"/>
    </location>
</feature>
<accession>A0A2H0BEC0</accession>
<feature type="transmembrane region" description="Helical" evidence="7">
    <location>
        <begin position="360"/>
        <end position="378"/>
    </location>
</feature>
<feature type="transmembrane region" description="Helical" evidence="7">
    <location>
        <begin position="294"/>
        <end position="314"/>
    </location>
</feature>
<proteinExistence type="predicted"/>
<feature type="transmembrane region" description="Helical" evidence="7">
    <location>
        <begin position="92"/>
        <end position="110"/>
    </location>
</feature>
<feature type="transmembrane region" description="Helical" evidence="7">
    <location>
        <begin position="335"/>
        <end position="354"/>
    </location>
</feature>
<evidence type="ECO:0000256" key="3">
    <source>
        <dbReference type="ARBA" id="ARBA00022475"/>
    </source>
</evidence>
<feature type="transmembrane region" description="Helical" evidence="7">
    <location>
        <begin position="212"/>
        <end position="233"/>
    </location>
</feature>
<feature type="transmembrane region" description="Helical" evidence="7">
    <location>
        <begin position="36"/>
        <end position="55"/>
    </location>
</feature>
<dbReference type="InterPro" id="IPR050171">
    <property type="entry name" value="MFS_Transporters"/>
</dbReference>